<evidence type="ECO:0000256" key="4">
    <source>
        <dbReference type="SAM" id="SignalP"/>
    </source>
</evidence>
<dbReference type="GO" id="GO:0007165">
    <property type="term" value="P:signal transduction"/>
    <property type="evidence" value="ECO:0007669"/>
    <property type="project" value="UniProtKB-KW"/>
</dbReference>
<evidence type="ECO:0000256" key="1">
    <source>
        <dbReference type="ARBA" id="ARBA00023224"/>
    </source>
</evidence>
<reference evidence="6" key="1">
    <citation type="submission" date="2014-02" db="EMBL/GenBank/DDBJ databases">
        <title>Expanding our view of genomic diversity in Candidatus Accumulibacter clades.</title>
        <authorList>
            <person name="Skennerton C.T."/>
            <person name="Barr J.J."/>
            <person name="Slater F.R."/>
            <person name="Bond P.L."/>
            <person name="Tyson G.W."/>
        </authorList>
    </citation>
    <scope>NUCLEOTIDE SEQUENCE [LARGE SCALE GENOMIC DNA]</scope>
</reference>
<proteinExistence type="inferred from homology"/>
<dbReference type="InterPro" id="IPR004090">
    <property type="entry name" value="Chemotax_Me-accpt_rcpt"/>
</dbReference>
<keyword evidence="4" id="KW-0732">Signal</keyword>
<dbReference type="GO" id="GO:0004888">
    <property type="term" value="F:transmembrane signaling receptor activity"/>
    <property type="evidence" value="ECO:0007669"/>
    <property type="project" value="InterPro"/>
</dbReference>
<feature type="chain" id="PRO_5010856858" evidence="4">
    <location>
        <begin position="27"/>
        <end position="552"/>
    </location>
</feature>
<feature type="signal peptide" evidence="4">
    <location>
        <begin position="1"/>
        <end position="26"/>
    </location>
</feature>
<comment type="caution">
    <text evidence="6">The sequence shown here is derived from an EMBL/GenBank/DDBJ whole genome shotgun (WGS) entry which is preliminary data.</text>
</comment>
<dbReference type="PANTHER" id="PTHR32089">
    <property type="entry name" value="METHYL-ACCEPTING CHEMOTAXIS PROTEIN MCPB"/>
    <property type="match status" value="1"/>
</dbReference>
<dbReference type="GO" id="GO:0006935">
    <property type="term" value="P:chemotaxis"/>
    <property type="evidence" value="ECO:0007669"/>
    <property type="project" value="InterPro"/>
</dbReference>
<accession>A0A011MSF9</accession>
<dbReference type="EMBL" id="JFAX01000022">
    <property type="protein sequence ID" value="EXI65466.1"/>
    <property type="molecule type" value="Genomic_DNA"/>
</dbReference>
<dbReference type="InterPro" id="IPR004089">
    <property type="entry name" value="MCPsignal_dom"/>
</dbReference>
<protein>
    <submittedName>
        <fullName evidence="6">Methyl-accepting chemotaxis protein 4</fullName>
    </submittedName>
</protein>
<dbReference type="Gene3D" id="1.10.287.950">
    <property type="entry name" value="Methyl-accepting chemotaxis protein"/>
    <property type="match status" value="1"/>
</dbReference>
<dbReference type="STRING" id="1454001.AW08_03137"/>
<evidence type="ECO:0000256" key="3">
    <source>
        <dbReference type="PROSITE-ProRule" id="PRU00284"/>
    </source>
</evidence>
<evidence type="ECO:0000313" key="7">
    <source>
        <dbReference type="Proteomes" id="UP000020218"/>
    </source>
</evidence>
<dbReference type="PROSITE" id="PS50111">
    <property type="entry name" value="CHEMOTAXIS_TRANSDUC_2"/>
    <property type="match status" value="1"/>
</dbReference>
<dbReference type="PRINTS" id="PR00260">
    <property type="entry name" value="CHEMTRNSDUCR"/>
</dbReference>
<dbReference type="PANTHER" id="PTHR32089:SF112">
    <property type="entry name" value="LYSOZYME-LIKE PROTEIN-RELATED"/>
    <property type="match status" value="1"/>
</dbReference>
<name>A0A011MSF9_9PROT</name>
<organism evidence="6 7">
    <name type="scientific">Candidatus Accumulibacter adjunctus</name>
    <dbReference type="NCBI Taxonomy" id="1454001"/>
    <lineage>
        <taxon>Bacteria</taxon>
        <taxon>Pseudomonadati</taxon>
        <taxon>Pseudomonadota</taxon>
        <taxon>Betaproteobacteria</taxon>
        <taxon>Candidatus Accumulibacter</taxon>
    </lineage>
</organism>
<keyword evidence="7" id="KW-1185">Reference proteome</keyword>
<dbReference type="GO" id="GO:0016020">
    <property type="term" value="C:membrane"/>
    <property type="evidence" value="ECO:0007669"/>
    <property type="project" value="InterPro"/>
</dbReference>
<evidence type="ECO:0000256" key="2">
    <source>
        <dbReference type="ARBA" id="ARBA00029447"/>
    </source>
</evidence>
<evidence type="ECO:0000259" key="5">
    <source>
        <dbReference type="PROSITE" id="PS50111"/>
    </source>
</evidence>
<dbReference type="SUPFAM" id="SSF58104">
    <property type="entry name" value="Methyl-accepting chemotaxis protein (MCP) signaling domain"/>
    <property type="match status" value="1"/>
</dbReference>
<keyword evidence="1 3" id="KW-0807">Transducer</keyword>
<dbReference type="Pfam" id="PF00015">
    <property type="entry name" value="MCPsignal"/>
    <property type="match status" value="1"/>
</dbReference>
<gene>
    <name evidence="6" type="primary">mcp4_4</name>
    <name evidence="6" type="ORF">AW08_03137</name>
</gene>
<evidence type="ECO:0000313" key="6">
    <source>
        <dbReference type="EMBL" id="EXI65466.1"/>
    </source>
</evidence>
<feature type="domain" description="Methyl-accepting transducer" evidence="5">
    <location>
        <begin position="106"/>
        <end position="342"/>
    </location>
</feature>
<dbReference type="AlphaFoldDB" id="A0A011MSF9"/>
<sequence>MPLKLVAVAALLQAGLAFFAAGSASAAAMIAAAAGAVIVAGLSFWLLRAGGTGSGSSSKLVADELRRIQEGRVPLSQQLGGEDPVVRQFNQLLSMFRRILVRARGMSAQAAVGAARMNVVAKNALAGAITQGQLSKQIFSTSQEASRSANTVLSNSASVAATSSANLALAERALQEMRSLAGEIVDVSTRLHGFRDTVKSLDKSASHIAEISQLINDFSDQTNLLALNAAIEAARAGEHGRGFAVVADEVRKLSQSVKAASNTISRNISEMTELVKHTADDSSFIADSVDRSRAVVAESALNFERMVVDLTDATAKISQITVAIESLGSCNEAVHRIAEQIQESSSRIVEQVQTSESYAGEQREATERVQATLAQLRTGGSEFDRIVDIAEAFRGKVVAQLEKLSSEGVNVFDQNYQLIPGSNPKRYRTSYDERCESALQADGDAALAAGAGLVYAVALDSKGYAPAHNSKFSNPPTGDYARDLVATRHKRIFDDPVALKVAKSVEPSLFQTYMRDTGEALGDLSMPVTVNGRRWGAIRVGFDPQVVIGETG</sequence>
<dbReference type="SMART" id="SM00283">
    <property type="entry name" value="MA"/>
    <property type="match status" value="1"/>
</dbReference>
<comment type="similarity">
    <text evidence="2">Belongs to the methyl-accepting chemotaxis (MCP) protein family.</text>
</comment>
<dbReference type="Proteomes" id="UP000020218">
    <property type="component" value="Unassembled WGS sequence"/>
</dbReference>
<dbReference type="PATRIC" id="fig|1454001.3.peg.3183"/>